<evidence type="ECO:0000256" key="1">
    <source>
        <dbReference type="SAM" id="Phobius"/>
    </source>
</evidence>
<keyword evidence="3" id="KW-1185">Reference proteome</keyword>
<dbReference type="Proteomes" id="UP001235712">
    <property type="component" value="Unassembled WGS sequence"/>
</dbReference>
<keyword evidence="1" id="KW-0812">Transmembrane</keyword>
<feature type="transmembrane region" description="Helical" evidence="1">
    <location>
        <begin position="21"/>
        <end position="47"/>
    </location>
</feature>
<reference evidence="2 3" key="1">
    <citation type="submission" date="2023-07" db="EMBL/GenBank/DDBJ databases">
        <title>Sequencing the genomes of 1000 actinobacteria strains.</title>
        <authorList>
            <person name="Klenk H.-P."/>
        </authorList>
    </citation>
    <scope>NUCLEOTIDE SEQUENCE [LARGE SCALE GENOMIC DNA]</scope>
    <source>
        <strain evidence="2 3">DSM 44388</strain>
    </source>
</reference>
<dbReference type="EMBL" id="JAUSQZ010000001">
    <property type="protein sequence ID" value="MDP9826580.1"/>
    <property type="molecule type" value="Genomic_DNA"/>
</dbReference>
<comment type="caution">
    <text evidence="2">The sequence shown here is derived from an EMBL/GenBank/DDBJ whole genome shotgun (WGS) entry which is preliminary data.</text>
</comment>
<gene>
    <name evidence="2" type="ORF">J2S57_002329</name>
</gene>
<name>A0ABT9P3B8_9ACTN</name>
<accession>A0ABT9P3B8</accession>
<evidence type="ECO:0000313" key="2">
    <source>
        <dbReference type="EMBL" id="MDP9826580.1"/>
    </source>
</evidence>
<keyword evidence="1" id="KW-1133">Transmembrane helix</keyword>
<organism evidence="2 3">
    <name type="scientific">Kineosporia succinea</name>
    <dbReference type="NCBI Taxonomy" id="84632"/>
    <lineage>
        <taxon>Bacteria</taxon>
        <taxon>Bacillati</taxon>
        <taxon>Actinomycetota</taxon>
        <taxon>Actinomycetes</taxon>
        <taxon>Kineosporiales</taxon>
        <taxon>Kineosporiaceae</taxon>
        <taxon>Kineosporia</taxon>
    </lineage>
</organism>
<keyword evidence="1" id="KW-0472">Membrane</keyword>
<dbReference type="RefSeq" id="WP_307241520.1">
    <property type="nucleotide sequence ID" value="NZ_JAUSQZ010000001.1"/>
</dbReference>
<protein>
    <submittedName>
        <fullName evidence="2">Uncharacterized protein</fullName>
    </submittedName>
</protein>
<sequence length="50" mass="5429">MILRMLRSTTQSGHGPSPLARVVALLILLGMFGISAPVLVPVVRWIFSLL</sequence>
<evidence type="ECO:0000313" key="3">
    <source>
        <dbReference type="Proteomes" id="UP001235712"/>
    </source>
</evidence>
<proteinExistence type="predicted"/>